<comment type="subcellular location">
    <subcellularLocation>
        <location evidence="1">Cytoplasm</location>
        <location evidence="1">Cytoskeleton</location>
        <location evidence="1">Cilium axoneme</location>
    </subcellularLocation>
</comment>
<dbReference type="GO" id="GO:0051959">
    <property type="term" value="F:dynein light intermediate chain binding"/>
    <property type="evidence" value="ECO:0007669"/>
    <property type="project" value="InterPro"/>
</dbReference>
<dbReference type="InterPro" id="IPR041228">
    <property type="entry name" value="Dynein_C"/>
</dbReference>
<dbReference type="Pfam" id="PF18199">
    <property type="entry name" value="Dynein_C"/>
    <property type="match status" value="1"/>
</dbReference>
<dbReference type="STRING" id="65357.A0A024GDV6"/>
<dbReference type="Gene3D" id="1.10.287.2620">
    <property type="match status" value="1"/>
</dbReference>
<dbReference type="InterPro" id="IPR013594">
    <property type="entry name" value="Dynein_heavy_tail"/>
</dbReference>
<dbReference type="InterPro" id="IPR026983">
    <property type="entry name" value="DHC"/>
</dbReference>
<dbReference type="GO" id="GO:0060294">
    <property type="term" value="P:cilium movement involved in cell motility"/>
    <property type="evidence" value="ECO:0007669"/>
    <property type="project" value="UniProtKB-ARBA"/>
</dbReference>
<dbReference type="Gene3D" id="1.20.920.30">
    <property type="match status" value="1"/>
</dbReference>
<dbReference type="FunFam" id="3.10.490.20:FF:000006">
    <property type="entry name" value="Dynein axonemal heavy chain 10"/>
    <property type="match status" value="1"/>
</dbReference>
<dbReference type="InterPro" id="IPR000048">
    <property type="entry name" value="IQ_motif_EF-hand-BS"/>
</dbReference>
<dbReference type="Gene3D" id="1.10.8.1220">
    <property type="match status" value="1"/>
</dbReference>
<dbReference type="Gene3D" id="1.10.472.130">
    <property type="match status" value="1"/>
</dbReference>
<keyword evidence="21" id="KW-1185">Reference proteome</keyword>
<dbReference type="Pfam" id="PF12781">
    <property type="entry name" value="AAA_9"/>
    <property type="match status" value="1"/>
</dbReference>
<organism evidence="20 21">
    <name type="scientific">Albugo candida</name>
    <dbReference type="NCBI Taxonomy" id="65357"/>
    <lineage>
        <taxon>Eukaryota</taxon>
        <taxon>Sar</taxon>
        <taxon>Stramenopiles</taxon>
        <taxon>Oomycota</taxon>
        <taxon>Peronosporomycetes</taxon>
        <taxon>Albuginales</taxon>
        <taxon>Albuginaceae</taxon>
        <taxon>Albugo</taxon>
    </lineage>
</organism>
<comment type="function">
    <text evidence="14">Force generating protein of eukaryotic cilia and flagella. Produces force towards the minus ends of microtubules. Dynein has ATPase activity; the force-producing power stroke is thought to occur on release of ADP. Required for assembly of the I1 inner arm complex and its targeting to the appropriate axoneme location. Also required for phototaxis.</text>
</comment>
<dbReference type="Pfam" id="PF08385">
    <property type="entry name" value="DHC_N1"/>
    <property type="match status" value="1"/>
</dbReference>
<feature type="region of interest" description="Disordered" evidence="18">
    <location>
        <begin position="231"/>
        <end position="256"/>
    </location>
</feature>
<protein>
    <recommendedName>
        <fullName evidence="16">Dynein-1, subspecies f</fullName>
    </recommendedName>
</protein>
<dbReference type="InterPro" id="IPR035699">
    <property type="entry name" value="AAA_6"/>
</dbReference>
<keyword evidence="7" id="KW-0067">ATP-binding</keyword>
<evidence type="ECO:0000256" key="13">
    <source>
        <dbReference type="ARBA" id="ARBA00023273"/>
    </source>
</evidence>
<dbReference type="InterPro" id="IPR042219">
    <property type="entry name" value="AAA_lid_11_sf"/>
</dbReference>
<dbReference type="PROSITE" id="PS50096">
    <property type="entry name" value="IQ"/>
    <property type="match status" value="5"/>
</dbReference>
<dbReference type="FunFam" id="3.20.180.20:FF:000002">
    <property type="entry name" value="Cytoplasmic dynein heavy chain 1"/>
    <property type="match status" value="1"/>
</dbReference>
<keyword evidence="8" id="KW-0243">Dynein</keyword>
<dbReference type="Pfam" id="PF08393">
    <property type="entry name" value="DHC_N2"/>
    <property type="match status" value="1"/>
</dbReference>
<dbReference type="Gene3D" id="3.20.180.20">
    <property type="entry name" value="Dynein heavy chain, N-terminal domain 2"/>
    <property type="match status" value="1"/>
</dbReference>
<dbReference type="OrthoDB" id="64868at2759"/>
<dbReference type="Gene3D" id="6.10.140.1060">
    <property type="match status" value="1"/>
</dbReference>
<dbReference type="Gene3D" id="3.40.50.300">
    <property type="entry name" value="P-loop containing nucleotide triphosphate hydrolases"/>
    <property type="match status" value="5"/>
</dbReference>
<dbReference type="InterPro" id="IPR042228">
    <property type="entry name" value="Dynein_linker_3"/>
</dbReference>
<dbReference type="Gene3D" id="1.20.140.100">
    <property type="entry name" value="Dynein heavy chain, N-terminal domain 2"/>
    <property type="match status" value="1"/>
</dbReference>
<evidence type="ECO:0000256" key="2">
    <source>
        <dbReference type="ARBA" id="ARBA00008887"/>
    </source>
</evidence>
<evidence type="ECO:0000256" key="3">
    <source>
        <dbReference type="ARBA" id="ARBA00022490"/>
    </source>
</evidence>
<dbReference type="GO" id="GO:0005874">
    <property type="term" value="C:microtubule"/>
    <property type="evidence" value="ECO:0007669"/>
    <property type="project" value="UniProtKB-KW"/>
</dbReference>
<feature type="domain" description="AAA+ ATPase" evidence="19">
    <location>
        <begin position="3063"/>
        <end position="3218"/>
    </location>
</feature>
<comment type="caution">
    <text evidence="20">The sequence shown here is derived from an EMBL/GenBank/DDBJ whole genome shotgun (WGS) entry which is preliminary data.</text>
</comment>
<dbReference type="FunFam" id="3.40.50.300:FF:002141">
    <property type="entry name" value="Dynein heavy chain"/>
    <property type="match status" value="1"/>
</dbReference>
<dbReference type="Pfam" id="PF17852">
    <property type="entry name" value="Dynein_AAA_lid"/>
    <property type="match status" value="1"/>
</dbReference>
<gene>
    <name evidence="20" type="ORF">BN9_053240</name>
</gene>
<proteinExistence type="inferred from homology"/>
<name>A0A024GDV6_9STRA</name>
<feature type="domain" description="AAA+ ATPase" evidence="19">
    <location>
        <begin position="2708"/>
        <end position="2833"/>
    </location>
</feature>
<evidence type="ECO:0000256" key="4">
    <source>
        <dbReference type="ARBA" id="ARBA00022701"/>
    </source>
</evidence>
<dbReference type="InterPro" id="IPR043160">
    <property type="entry name" value="Dynein_C_barrel"/>
</dbReference>
<dbReference type="GO" id="GO:0070286">
    <property type="term" value="P:axonemal dynein complex assembly"/>
    <property type="evidence" value="ECO:0007669"/>
    <property type="project" value="UniProtKB-ARBA"/>
</dbReference>
<dbReference type="Gene3D" id="1.20.920.20">
    <property type="match status" value="1"/>
</dbReference>
<dbReference type="Pfam" id="PF00612">
    <property type="entry name" value="IQ"/>
    <property type="match status" value="3"/>
</dbReference>
<dbReference type="Gene3D" id="3.10.490.20">
    <property type="match status" value="1"/>
</dbReference>
<feature type="region of interest" description="Disordered" evidence="18">
    <location>
        <begin position="84"/>
        <end position="119"/>
    </location>
</feature>
<dbReference type="GO" id="GO:0045505">
    <property type="term" value="F:dynein intermediate chain binding"/>
    <property type="evidence" value="ECO:0007669"/>
    <property type="project" value="InterPro"/>
</dbReference>
<feature type="domain" description="AAA+ ATPase" evidence="19">
    <location>
        <begin position="2045"/>
        <end position="2186"/>
    </location>
</feature>
<dbReference type="InterPro" id="IPR013602">
    <property type="entry name" value="Dynein_heavy_linker"/>
</dbReference>
<dbReference type="InterPro" id="IPR042222">
    <property type="entry name" value="Dynein_2_N"/>
</dbReference>
<feature type="compositionally biased region" description="Polar residues" evidence="18">
    <location>
        <begin position="247"/>
        <end position="256"/>
    </location>
</feature>
<feature type="coiled-coil region" evidence="17">
    <location>
        <begin position="676"/>
        <end position="703"/>
    </location>
</feature>
<dbReference type="FunFam" id="1.10.8.720:FF:000005">
    <property type="entry name" value="Dynein axonemal heavy chain 10"/>
    <property type="match status" value="1"/>
</dbReference>
<keyword evidence="5" id="KW-0677">Repeat</keyword>
<dbReference type="InterPro" id="IPR024743">
    <property type="entry name" value="Dynein_HC_stalk"/>
</dbReference>
<dbReference type="InterPro" id="IPR035706">
    <property type="entry name" value="AAA_9"/>
</dbReference>
<evidence type="ECO:0000256" key="9">
    <source>
        <dbReference type="ARBA" id="ARBA00023054"/>
    </source>
</evidence>
<dbReference type="Pfam" id="PF17857">
    <property type="entry name" value="AAA_lid_1"/>
    <property type="match status" value="1"/>
</dbReference>
<dbReference type="InterPro" id="IPR024317">
    <property type="entry name" value="Dynein_heavy_chain_D4_dom"/>
</dbReference>
<evidence type="ECO:0000256" key="11">
    <source>
        <dbReference type="ARBA" id="ARBA00023175"/>
    </source>
</evidence>
<dbReference type="FunFam" id="1.20.1270.280:FF:000005">
    <property type="entry name" value="Dynein axonemal heavy chain 10"/>
    <property type="match status" value="1"/>
</dbReference>
<dbReference type="Gene3D" id="1.20.5.190">
    <property type="match status" value="3"/>
</dbReference>
<comment type="subunit">
    <text evidence="15">The I1 inner arm complex (also known as the f dynein complex) is a two-headed isoform composed of two heavy chains (1-alpha and 1-beta), three intermediate chains and three light chains. I1 occupies a specific position proximal to the first radial spoke and repeats every 96 nm along the length of the axoneme.</text>
</comment>
<dbReference type="SMART" id="SM00382">
    <property type="entry name" value="AAA"/>
    <property type="match status" value="4"/>
</dbReference>
<dbReference type="Gene3D" id="1.20.1270.280">
    <property type="match status" value="1"/>
</dbReference>
<dbReference type="InterPro" id="IPR041589">
    <property type="entry name" value="DNAH3_AAA_lid_1"/>
</dbReference>
<evidence type="ECO:0000256" key="15">
    <source>
        <dbReference type="ARBA" id="ARBA00063032"/>
    </source>
</evidence>
<evidence type="ECO:0000256" key="14">
    <source>
        <dbReference type="ARBA" id="ARBA00054075"/>
    </source>
</evidence>
<keyword evidence="13" id="KW-0966">Cell projection</keyword>
<keyword evidence="9 17" id="KW-0175">Coiled coil</keyword>
<evidence type="ECO:0000256" key="16">
    <source>
        <dbReference type="ARBA" id="ARBA00077719"/>
    </source>
</evidence>
<dbReference type="Pfam" id="PF25007">
    <property type="entry name" value="DYH2-5-8_CC"/>
    <property type="match status" value="1"/>
</dbReference>
<keyword evidence="10" id="KW-0969">Cilium</keyword>
<dbReference type="Pfam" id="PF12777">
    <property type="entry name" value="MT"/>
    <property type="match status" value="1"/>
</dbReference>
<dbReference type="InterPro" id="IPR004273">
    <property type="entry name" value="Dynein_heavy_D6_P-loop"/>
</dbReference>
<dbReference type="Gene3D" id="1.10.8.720">
    <property type="entry name" value="Region D6 of dynein motor"/>
    <property type="match status" value="1"/>
</dbReference>
<dbReference type="FunFam" id="3.40.50.300:FF:000049">
    <property type="entry name" value="Dynein, axonemal, heavy chain 5"/>
    <property type="match status" value="1"/>
</dbReference>
<evidence type="ECO:0000256" key="10">
    <source>
        <dbReference type="ARBA" id="ARBA00023069"/>
    </source>
</evidence>
<evidence type="ECO:0000313" key="20">
    <source>
        <dbReference type="EMBL" id="CCI44515.1"/>
    </source>
</evidence>
<evidence type="ECO:0000256" key="12">
    <source>
        <dbReference type="ARBA" id="ARBA00023212"/>
    </source>
</evidence>
<dbReference type="EMBL" id="CAIX01000072">
    <property type="protein sequence ID" value="CCI44515.1"/>
    <property type="molecule type" value="Genomic_DNA"/>
</dbReference>
<dbReference type="InterPro" id="IPR041658">
    <property type="entry name" value="AAA_lid_11"/>
</dbReference>
<dbReference type="Pfam" id="PF03028">
    <property type="entry name" value="Dynein_heavy"/>
    <property type="match status" value="1"/>
</dbReference>
<keyword evidence="4" id="KW-0493">Microtubule</keyword>
<dbReference type="Gene3D" id="1.20.58.1120">
    <property type="match status" value="1"/>
</dbReference>
<dbReference type="Pfam" id="PF12780">
    <property type="entry name" value="AAA_8"/>
    <property type="match status" value="1"/>
</dbReference>
<dbReference type="PANTHER" id="PTHR22878:SF63">
    <property type="entry name" value="DYNEIN AXONEMAL HEAVY CHAIN 10"/>
    <property type="match status" value="1"/>
</dbReference>
<dbReference type="GO" id="GO:0005858">
    <property type="term" value="C:axonemal dynein complex"/>
    <property type="evidence" value="ECO:0007669"/>
    <property type="project" value="UniProtKB-ARBA"/>
</dbReference>
<dbReference type="Pfam" id="PF12774">
    <property type="entry name" value="AAA_6"/>
    <property type="match status" value="1"/>
</dbReference>
<dbReference type="Pfam" id="PF18198">
    <property type="entry name" value="AAA_lid_11"/>
    <property type="match status" value="1"/>
</dbReference>
<evidence type="ECO:0000259" key="19">
    <source>
        <dbReference type="SMART" id="SM00382"/>
    </source>
</evidence>
<dbReference type="InterPro" id="IPR027417">
    <property type="entry name" value="P-loop_NTPase"/>
</dbReference>
<dbReference type="SUPFAM" id="SSF52540">
    <property type="entry name" value="P-loop containing nucleoside triphosphate hydrolases"/>
    <property type="match status" value="4"/>
</dbReference>
<comment type="similarity">
    <text evidence="2">Belongs to the dynein heavy chain family.</text>
</comment>
<keyword evidence="11" id="KW-0505">Motor protein</keyword>
<evidence type="ECO:0000256" key="17">
    <source>
        <dbReference type="SAM" id="Coils"/>
    </source>
</evidence>
<dbReference type="InterPro" id="IPR043157">
    <property type="entry name" value="Dynein_AAA1S"/>
</dbReference>
<dbReference type="GO" id="GO:0005524">
    <property type="term" value="F:ATP binding"/>
    <property type="evidence" value="ECO:0007669"/>
    <property type="project" value="UniProtKB-KW"/>
</dbReference>
<feature type="coiled-coil region" evidence="17">
    <location>
        <begin position="3529"/>
        <end position="3598"/>
    </location>
</feature>
<evidence type="ECO:0000313" key="21">
    <source>
        <dbReference type="Proteomes" id="UP000053237"/>
    </source>
</evidence>
<evidence type="ECO:0000256" key="5">
    <source>
        <dbReference type="ARBA" id="ARBA00022737"/>
    </source>
</evidence>
<dbReference type="InParanoid" id="A0A024GDV6"/>
<dbReference type="InterPro" id="IPR041466">
    <property type="entry name" value="Dynein_AAA5_ext"/>
</dbReference>
<evidence type="ECO:0000256" key="18">
    <source>
        <dbReference type="SAM" id="MobiDB-lite"/>
    </source>
</evidence>
<evidence type="ECO:0000256" key="8">
    <source>
        <dbReference type="ARBA" id="ARBA00023017"/>
    </source>
</evidence>
<dbReference type="FunFam" id="1.20.58.1120:FF:000008">
    <property type="entry name" value="Dynein heavy chain 10, axonemal"/>
    <property type="match status" value="1"/>
</dbReference>
<sequence length="5716" mass="657445">MDSVSSRWLSRLVTLALDVNIKAFDEMMSTSIAVRPEDDPQNVDASQCNQSTKPAVSLIDSFFSESDAGSVLFFYTTERVSQRIDEETQPTQAIASPDEDTPNVVSAEDNQDKGAGDGQYLTDENITIKEIDKNPSCITPSVQEVRRSCQVSLNIIPPEIEHSPVIFLIKINSEKVRVNVVSDGVASATRRGQLDRFQFSNIELACSNGDLLSSLEGVVCHVFLPLLEPEQSEDSNSAQDKEPPASLPQNSLVDSNNAKSMMKYGDETERNTTTDRLNAFRVMDAMRHEFKSSLVKLSSQITTTMQQLRGESYLVIPDVEISTPESHVNDNALIIILEQSVEEWCKSIAKIVEEESRRAPKRNGPLGEIEFWRERYANLSMVCEQSNVPRVQKMLKVLDLVEANVLLTFKYHFSELTKLHIEAKDNVKFLTTLERHFKNLATGSFSVIADTLPSMMNAIRMVWIISRHYNTDERVVPLMERIALEIARKVSVSVDIHRILSENPVRTLQTIEQAKLVLEMWFSTYMSVRERIETSGTDHRWEFDRKRLFEQTNYMAKVCDHLLGVVTVLIQFNEFLGPELKSVTGDSKGIEEIQSRVNKLISPFDSVSFRIFDRSRRANWEAVMAQFQQQVEEIENLTRKFIDSSFQKLRSAEGAFNLLQNFQNIQSRESINRQMMEKYQDILMQYTKELETLESQFQQRKDNPPLYKHHPPVAGAIAWARSLYLRAKKTILRFREMNDLLRSPLGEEVKERYLVFARAIDAYIKALHAEWKDKTPQAISEYLRQSILGPKLIEVGKSDTGGSLYRLPDPPYFPNFASGLIIVIRESKYLDRLGFDIPESALNVTLQEEKYHQHIQELTLMLKHYDSLLFALTPVEKHLLRIQLEDLREVLRVGFSPLNWNSQRITSFTENCNRALNQFGNLVSQIHKTSKMVDDIVLTIKETLLIRIEDFEEGVTTEVSDFYEIVERNRVKRIEELLQKYRSIGPLLIKVEELVAGVNTGASPKMSAYYLYWERRIFNAITQMIIASMITLQALLNVHMKDIESSKFYQSQLLRQQKAKRLGSNAANMQSSEADSSDVVASEVTIDSSDSQSQGVLFTRIVRRAPVCKIKATMNGKDIIVTPSLSDMYKYLSKSVKHIVESAKAFIRWMHGTCRETEPLVGNEDDEPILFTFYSDISQNPYVLKLTLSLNQEIHKGFNIVNKYLDSWRRYDMVYNLWNTKRRSALDKLADKNPPFVYFDTRMAQYSRLAEAVRQQPTEKDSEFLQIDCLPVAISIAKVAELWKDDYGRILYQLSSKKLKSCTQLMDSFEEELTENPVDLDTLKKLLHTITRILDRSMEMELEYCDIIECFRTLKTYEIPVDEGEREQAMNLERRWSGLLFSAKSKDHSLVQVKMKFRAVTENEAIQFKLDCQKLKDEILSCGPGIHANNLDVGLDVLQTFKTRMKAFQLRRQELSSAENLFALPMTCYPELQEVVEEMEKQSEIFSLYSEAKEFISIMGSVLWVELDVPAMTRGVEELETKIRLFSSECKKAATFAEMERQILAFKDGIPLIQSLKNDAMKPRHWEQLMALTGVKFDMNVSTFTLTNLFSMQLHQFGSKLAGIVNASMQEQKIEQEINKIEEYWSRAILELTKYKKNGQDRGCYVLRSADELRLQLEDHMLNLQTISGSRFVSNFSERVRKWEKRFNLVGECLKVWFLVQQKWMYLESIFVAAEDIRQQLPEEAKIFDAIDKAWKSIMATTFKNANALDACTSDNRLDDLRSLSDRLDNCQKSLSDFLDTKRNTFSRFYFISDDELLSVLGSSDPVSIQTHMLKLFDNVKQVVFHPSMKKVVAMESSEGESFYFRASANVEGPVESWMSNVEAQMKDTLHTIVKEGVFNYARFEKRTQWLDNVLGMVSLVGSQIWWTWEVEDVFHRVRDGNKYAMKNLEAKLADQLRELVQLLREPLSINLRKKVNTLLITDVHAHDIVDSFVRNSILHEKEFAWESQLRFYWKKDINDVLISQCTGSFRFGYEYISLSGRLVITPLTDRCYMTLTQALTFKLGGSPCGPAGTGKTETVKDLAKSLALPCYVINCGEGLDYKAMGYSFSGLLQVGAWGCFDEFNRINIEVLSVVSAQMRAIQNALHYEKPTVDIGFGTEVRIHRTAGFATCGFFITMNPGYAGRTELPDNLKALFRPVTMVVPDSLMIAQIMLFSEGFENAVVLAKKMTLLYKLSQEQLSKQYHYDFGLRALKSVLVTAGILKRKYPDMSEDLVLMRALRDSNMPKFVYEDVPLFKGLINDLLSGSDYVRVGYEDFEEAIIKEMEDGGYRMQNERVFRDQIDKIIQMYETLLVRHTTMIVGPTGGGKSHILKTLVAASKTAFNTNIRVCVLNPKALPISELYGFMDTVTRDWTDGILSKLFRELNQPLPAGKENEKRWLVFDGDVDAFWVENMNSAMDDNKILTLPNGERIRLQEHCSMVCEAFDLQYASPATISRCGMVWVDPKNLGYRPYFERWLRQRCSLQSQEGPTQISDQKDSAITSSSSPSESMLLLDLFDSYVPKCIEYVLDQGDQAVDLSSKCRQVIPVGAMEMCKQLCTSIDTFLRTSVAPTETEEKTISIAASPFYTNDMEGIFLFSIMWSIGSALVDSSRHHFDRFLRKIAEGSMPPPTSSIYQYYYCIKSHKWQPWESQVMSYVQPSPFSFGQIFVPTTDSVLYDFLLTSICKTCERPVLFVGDSGTAKTVIIDRFLSGMDTQKAAVLSLNFSSQTSSMDVQKNIQRNVDKRTGQIYGPAAGKKLFVFVDDLNMPKMDMYGTQQPIALLHFMMNQGAFYDRAKDLDLRFLRDVIFLGAMGPPSGGRNPVDPRFVALFNVYKINPPTTNVLKGIFGSIVSTFLKDFNLSVQETGSKLTDVLLKLFSIIREKCLPTPAKFHYIFNLRDLGRVCEGLCLATPDVIQGPKEIVRLFRNEITRVFCDRLTNETDLHFIQTTLCTTLKDHFSHEVVEHALVDPLVFGDFAARTNCLKNSDSEDPRLYEDLGSYQRVRRIMEEVIEIHNMDHKPMTLVLFEMVLDHLCRLFRILKTDFGHALLIGTGGYGKQSLSRLAAFTAQYEIFEIFLTRSYGETEFREDLKTLYRKLGTKKVVFLFTDAHAVNEAFIEYLNNMLTTGTVQALFDQEERDAITCTLREEVREAGVLDSSEMLWKYYIDRCRKNLHIILAMSPSGNVLRTRCRNFPGLISGTIIDWFFPWPQTALFNVAEHCIQHEKLPDQFREAVTNHLVHAHMRVVSLSSKFTEELRRHYYVTPKNYLDYIATYRAQLKDHHQTVNASILRLNGGLAKLVEASKSVDTMQIELSEKKVVVDEKTLACEALIQTIEEKSLVATRQQNVAKVAQAECEKASLVITKEKDDADAALLEALPAVEAAAAALQDLSKADLTEIKSFASPPALVMSVCMCVLILKPTGQELDLDWKGAKVMLSNPNLLMLLKEYEKSRISSKMISKIKTFLKNPDLNIENMKSISKAGSGLLVWLLAMIKYYDVAKNVEPLRNKVKSMEKEQAVKEQELEDLNDTIKSLRQELENLSTQYQEANTELQGLKSQAEKMAKRLQAANKLLAGLASERVRWTKDVGSLQEQSGRLIGDCLLNASFLSYAGAFNFDYRTQLIYKDLHSDLLQRGIPTTDPFKLERSLTDDSTMQKWISEGLPADENSIENGILTTKASRFPLCVDPQQQAVSWIKKKEEANNLTVKTLSDSDFMKHLELAIQFGNPFLFESVGEELDPILDPILDKNTFVGGSQLLIKLGGKNIEWDENFRLYFTSKLANPHYSPEIMSKTMIINYSVTQKGLTNQLLDVVVGHERPDLEEQYHHLVMEMSENTQLIVELEDTLLRELSSSTGNVLDNQELIDLLDETKNKATEIGSKLNLSSSTKDEITTARAVYTPVASRGSAMYFSMAALCSLMKMYEISLSSFLVVFNTSLNHAKRDTVMSKRLRHMIQSVTELTYEYTCTGIFERHKLIFAFQMTCMILQEAGSLERSELDFFLKGSILIDKTLPPQPDSLAWISSIGWKDLIFLSKSKKIFADIEIEIAKNADYWKRWADSEAPEAIPFPNGYSDRLTELQKLLLLRCFRQDRAYNAMELFVSSVMGEKYVQPPVLDYERIYSQSSPISPIVCILSPGADPQGDIQALSETHGFSGHRFRYLALGQGQGHLAEQMVEIGYVRGHWVLLQNCHLLASWLKTLEKILACMHRPHKDFRLWLTTEPTDYFPLGILQRSLKVVTEPPDGLKQNMRSVYAKLDQSMLDECPHPAFPSLVYVLCFLHAVVLERRKYGKIGWNVNYDFNDSDFNISRKLLGLYLYKAQEDGDEQLPWGSLRYIIGDAMYGGRVSDEYDRRILTTYLSEYMGDFLFDDCQPFYFSRSGHDYCLPSSGSNINAYIETVDRLPLTNSPAVFGLNPNAEIGYYTSMSKTVWKDLISLQPRSAENTSGQSREDRIAQVALEIQSQLPESFDVVAVRKQFPTPNPTQIVLMQELDRWNALHTRMYASLQDLRKALVGDIGMSDELDALGNELYDASIPKMWRMLSPDTEKPLASYFSHLLNRHLQYTEWIKDGELKVVWLSGLSVPESYLTALMQATCREQKWALDKTTMYTKVTSYMNKSEVESSDLEIGCYVHGMFLEGASWDRKRGCLAPQRPKQLIEELPLLHIIPIEINRLKLQNTFRAPVYITQARRNAMGVGSVFEADLHSTEHESHWILQESSKFDILTYTYEFLTLMKKHANESEKYRYRKDDERFEKRDVEPHQPLRKALSYRDRFKLPSLVDKSLIEKRLVDFTFNNWSNKQRSTPALVCQTVHRLLTAHFRDAALLRVDHVSCQYVQLRLLGPKRYWYRKIRRVESDQNDCNAYIYRVRCRPSTLKYLLCNAAWMTLPRLNDDDVELRHIGRFDSLEKSIEAYDEAFSARDEANPFVQWPTYDLRDAAFIRELPEQLCSYYKVTVISDAFEQFSQQERVQVILSVLLTADTDCAASFPSGKSLPIACRHISYSGSCVASLPIWRFLQLHFLIHAKTVRQNDCGKKVKGRKKTTRSECSSDVDACVSSEKVSRLCTFNQRRMRRSRETNCTRDLLAISDQTSVKNAGDKMRVVQRPLFVAARQLQRVYRKNTQSRMLRALIKQLWAAISIQRLYRGFYCRKKLKIHTKVVECASVLIQSVYRSFQLRRHNDRVRTLSLNAARHIESVYRRYRVRWHWNNIHRLVHDTLVLQRAIRCFLARQHAHRLRIAAYNRNVLFPAVILFQSICRGFIDRREAEKIKLWRYQGTVQFDAAILLQKHIRSFLSRQIVQKGRNHYFSAGKIQTVWRAFQRRRCVARQRKSRDLHKHASTIGAAVRGALARRYCVVKKGQKYVQEVEVPSAIELQRIFRGFLQRKKFESLKERNYAAVILQHAWKAVQMRRKDAQAAQNTVIKCQNDAVYIIQTEFRRYCARKQYFSMQIKRYGVRGKAILMLQNMWRMYRTRQRMQQLCVSALELRTTQLLEGLKNRRQQIRIDIRNRQVDWIRMRERGGRLKQRRKELEESQKKCERRLSTFVNGGSEGGITKWDQVLSKEQRRIEASIQQSLEDIASHSIEIRACERKIELVWRELQSIELEWKQCTLNETAEIERHRKMRSIQERVMRRKEWVEAVRTERVRWKPRHVRRSHLGAPQACEITPKHIAKPSATVITFEIEALIRRMEAIKDGHIRNYIP</sequence>
<accession>A0A024GDV6</accession>
<dbReference type="FunFam" id="1.20.920.30:FF:000002">
    <property type="entry name" value="Dynein axonemal heavy chain 3"/>
    <property type="match status" value="1"/>
</dbReference>
<dbReference type="Gene3D" id="1.10.8.710">
    <property type="match status" value="1"/>
</dbReference>
<dbReference type="FunFam" id="1.20.920.20:FF:000001">
    <property type="entry name" value="dynein heavy chain 2, axonemal"/>
    <property type="match status" value="1"/>
</dbReference>
<keyword evidence="3" id="KW-0963">Cytoplasm</keyword>
<dbReference type="FunFam" id="3.40.50.300:FF:000063">
    <property type="entry name" value="dynein heavy chain 6, axonemal"/>
    <property type="match status" value="1"/>
</dbReference>
<dbReference type="InterPro" id="IPR003593">
    <property type="entry name" value="AAA+_ATPase"/>
</dbReference>
<dbReference type="FunFam" id="1.20.140.100:FF:000001">
    <property type="entry name" value="dynein heavy chain 17, axonemal"/>
    <property type="match status" value="1"/>
</dbReference>
<dbReference type="PANTHER" id="PTHR22878">
    <property type="entry name" value="DYNEIN HEAVY CHAIN 6, AXONEMAL-LIKE-RELATED"/>
    <property type="match status" value="1"/>
</dbReference>
<feature type="domain" description="AAA+ ATPase" evidence="19">
    <location>
        <begin position="2334"/>
        <end position="2486"/>
    </location>
</feature>
<keyword evidence="6" id="KW-0547">Nucleotide-binding</keyword>
<reference evidence="20 21" key="1">
    <citation type="submission" date="2012-05" db="EMBL/GenBank/DDBJ databases">
        <title>Recombination and specialization in a pathogen metapopulation.</title>
        <authorList>
            <person name="Gardiner A."/>
            <person name="Kemen E."/>
            <person name="Schultz-Larsen T."/>
            <person name="MacLean D."/>
            <person name="Van Oosterhout C."/>
            <person name="Jones J.D.G."/>
        </authorList>
    </citation>
    <scope>NUCLEOTIDE SEQUENCE [LARGE SCALE GENOMIC DNA]</scope>
    <source>
        <strain evidence="20 21">Ac Nc2</strain>
    </source>
</reference>
<evidence type="ECO:0000256" key="7">
    <source>
        <dbReference type="ARBA" id="ARBA00022840"/>
    </source>
</evidence>
<dbReference type="InterPro" id="IPR056759">
    <property type="entry name" value="DYH2-5-8_CC"/>
</dbReference>
<keyword evidence="12" id="KW-0206">Cytoskeleton</keyword>
<dbReference type="FunFam" id="1.10.8.1220:FF:000001">
    <property type="entry name" value="Dynein axonemal heavy chain 5"/>
    <property type="match status" value="1"/>
</dbReference>
<dbReference type="FunFam" id="1.10.8.710:FF:000001">
    <property type="entry name" value="Dynein axonemal heavy chain 2"/>
    <property type="match status" value="1"/>
</dbReference>
<dbReference type="FunFam" id="3.40.50.300:FF:000153">
    <property type="entry name" value="Dynein axonemal heavy chain 1"/>
    <property type="match status" value="1"/>
</dbReference>
<dbReference type="Pfam" id="PF12775">
    <property type="entry name" value="AAA_7"/>
    <property type="match status" value="1"/>
</dbReference>
<dbReference type="GO" id="GO:0008569">
    <property type="term" value="F:minus-end-directed microtubule motor activity"/>
    <property type="evidence" value="ECO:0007669"/>
    <property type="project" value="InterPro"/>
</dbReference>
<dbReference type="FunFam" id="1.10.287.2620:FF:000002">
    <property type="entry name" value="Dynein heavy chain 2, axonemal"/>
    <property type="match status" value="1"/>
</dbReference>
<evidence type="ECO:0000256" key="1">
    <source>
        <dbReference type="ARBA" id="ARBA00004430"/>
    </source>
</evidence>
<evidence type="ECO:0000256" key="6">
    <source>
        <dbReference type="ARBA" id="ARBA00022741"/>
    </source>
</evidence>
<dbReference type="Proteomes" id="UP000053237">
    <property type="component" value="Unassembled WGS sequence"/>
</dbReference>
<dbReference type="SMART" id="SM00015">
    <property type="entry name" value="IQ"/>
    <property type="match status" value="10"/>
</dbReference>